<evidence type="ECO:0000313" key="3">
    <source>
        <dbReference type="Proteomes" id="UP000234474"/>
    </source>
</evidence>
<dbReference type="OrthoDB" id="2565191at2759"/>
<accession>A0A2I1C037</accession>
<feature type="compositionally biased region" description="Polar residues" evidence="1">
    <location>
        <begin position="1"/>
        <end position="11"/>
    </location>
</feature>
<organism evidence="2 3">
    <name type="scientific">Aspergillus novofumigatus (strain IBT 16806)</name>
    <dbReference type="NCBI Taxonomy" id="1392255"/>
    <lineage>
        <taxon>Eukaryota</taxon>
        <taxon>Fungi</taxon>
        <taxon>Dikarya</taxon>
        <taxon>Ascomycota</taxon>
        <taxon>Pezizomycotina</taxon>
        <taxon>Eurotiomycetes</taxon>
        <taxon>Eurotiomycetidae</taxon>
        <taxon>Eurotiales</taxon>
        <taxon>Aspergillaceae</taxon>
        <taxon>Aspergillus</taxon>
        <taxon>Aspergillus subgen. Fumigati</taxon>
    </lineage>
</organism>
<evidence type="ECO:0000256" key="1">
    <source>
        <dbReference type="SAM" id="MobiDB-lite"/>
    </source>
</evidence>
<dbReference type="STRING" id="1392255.A0A2I1C037"/>
<proteinExistence type="predicted"/>
<dbReference type="EMBL" id="MSZS01000007">
    <property type="protein sequence ID" value="PKX90955.1"/>
    <property type="molecule type" value="Genomic_DNA"/>
</dbReference>
<comment type="caution">
    <text evidence="2">The sequence shown here is derived from an EMBL/GenBank/DDBJ whole genome shotgun (WGS) entry which is preliminary data.</text>
</comment>
<dbReference type="Proteomes" id="UP000234474">
    <property type="component" value="Unassembled WGS sequence"/>
</dbReference>
<evidence type="ECO:0000313" key="2">
    <source>
        <dbReference type="EMBL" id="PKX90955.1"/>
    </source>
</evidence>
<dbReference type="GeneID" id="36537545"/>
<name>A0A2I1C037_ASPN1</name>
<dbReference type="OMA" id="VIHAYST"/>
<gene>
    <name evidence="2" type="ORF">P174DRAFT_463116</name>
</gene>
<feature type="region of interest" description="Disordered" evidence="1">
    <location>
        <begin position="1"/>
        <end position="39"/>
    </location>
</feature>
<protein>
    <submittedName>
        <fullName evidence="2">Uncharacterized protein</fullName>
    </submittedName>
</protein>
<keyword evidence="3" id="KW-1185">Reference proteome</keyword>
<dbReference type="RefSeq" id="XP_024679550.1">
    <property type="nucleotide sequence ID" value="XM_024830219.1"/>
</dbReference>
<sequence>MSHGTSLSLRQGNFIRAPNGTKDQALVDDTSSRRQKQQANVYDTNAPIRYEGNDLYFAHEALTSGGPLPSSDLLEVIHAYSTGFYDDATWE</sequence>
<dbReference type="AlphaFoldDB" id="A0A2I1C037"/>
<reference evidence="3" key="1">
    <citation type="journal article" date="2018" name="Proc. Natl. Acad. Sci. U.S.A.">
        <title>Linking secondary metabolites to gene clusters through genome sequencing of six diverse Aspergillus species.</title>
        <authorList>
            <person name="Kaerboelling I."/>
            <person name="Vesth T.C."/>
            <person name="Frisvad J.C."/>
            <person name="Nybo J.L."/>
            <person name="Theobald S."/>
            <person name="Kuo A."/>
            <person name="Bowyer P."/>
            <person name="Matsuda Y."/>
            <person name="Mondo S."/>
            <person name="Lyhne E.K."/>
            <person name="Kogle M.E."/>
            <person name="Clum A."/>
            <person name="Lipzen A."/>
            <person name="Salamov A."/>
            <person name="Ngan C.Y."/>
            <person name="Daum C."/>
            <person name="Chiniquy J."/>
            <person name="Barry K."/>
            <person name="LaButti K."/>
            <person name="Haridas S."/>
            <person name="Simmons B.A."/>
            <person name="Magnuson J.K."/>
            <person name="Mortensen U.H."/>
            <person name="Larsen T.O."/>
            <person name="Grigoriev I.V."/>
            <person name="Baker S.E."/>
            <person name="Andersen M.R."/>
        </authorList>
    </citation>
    <scope>NUCLEOTIDE SEQUENCE [LARGE SCALE GENOMIC DNA]</scope>
    <source>
        <strain evidence="3">IBT 16806</strain>
    </source>
</reference>
<dbReference type="VEuPathDB" id="FungiDB:P174DRAFT_463116"/>